<sequence>MSHLCPCRLIFVSSLRVPDCCTTDTSQLAWPGTRKQGHSLPPGLQPAQAPHYRRQGPPGESASTQPSPPAPIPTLHLFRASPPALHGLPFVPRRPSAVACSTGHVARPLLPSTQAPPWPRQSHRQTTWRHCCFGLAGWPRLRGTVAHGQPPSASKPRLCQCLPKSQLNLLLLLPSELSSCVCDAAFTLSFVLVLELTCHRCAVLCTSSHA</sequence>
<feature type="region of interest" description="Disordered" evidence="1">
    <location>
        <begin position="26"/>
        <end position="73"/>
    </location>
</feature>
<evidence type="ECO:0000313" key="3">
    <source>
        <dbReference type="Proteomes" id="UP000756346"/>
    </source>
</evidence>
<dbReference type="Proteomes" id="UP000756346">
    <property type="component" value="Unassembled WGS sequence"/>
</dbReference>
<evidence type="ECO:0000256" key="1">
    <source>
        <dbReference type="SAM" id="MobiDB-lite"/>
    </source>
</evidence>
<dbReference type="RefSeq" id="XP_046015297.1">
    <property type="nucleotide sequence ID" value="XM_046163541.1"/>
</dbReference>
<proteinExistence type="predicted"/>
<keyword evidence="3" id="KW-1185">Reference proteome</keyword>
<dbReference type="GeneID" id="70193087"/>
<name>A0A9P9BT28_9PEZI</name>
<accession>A0A9P9BT28</accession>
<organism evidence="2 3">
    <name type="scientific">Microdochium trichocladiopsis</name>
    <dbReference type="NCBI Taxonomy" id="1682393"/>
    <lineage>
        <taxon>Eukaryota</taxon>
        <taxon>Fungi</taxon>
        <taxon>Dikarya</taxon>
        <taxon>Ascomycota</taxon>
        <taxon>Pezizomycotina</taxon>
        <taxon>Sordariomycetes</taxon>
        <taxon>Xylariomycetidae</taxon>
        <taxon>Xylariales</taxon>
        <taxon>Microdochiaceae</taxon>
        <taxon>Microdochium</taxon>
    </lineage>
</organism>
<gene>
    <name evidence="2" type="ORF">B0I36DRAFT_89474</name>
</gene>
<dbReference type="EMBL" id="JAGTJQ010000003">
    <property type="protein sequence ID" value="KAH7035204.1"/>
    <property type="molecule type" value="Genomic_DNA"/>
</dbReference>
<protein>
    <submittedName>
        <fullName evidence="2">Uncharacterized protein</fullName>
    </submittedName>
</protein>
<evidence type="ECO:0000313" key="2">
    <source>
        <dbReference type="EMBL" id="KAH7035204.1"/>
    </source>
</evidence>
<comment type="caution">
    <text evidence="2">The sequence shown here is derived from an EMBL/GenBank/DDBJ whole genome shotgun (WGS) entry which is preliminary data.</text>
</comment>
<dbReference type="AlphaFoldDB" id="A0A9P9BT28"/>
<reference evidence="2" key="1">
    <citation type="journal article" date="2021" name="Nat. Commun.">
        <title>Genetic determinants of endophytism in the Arabidopsis root mycobiome.</title>
        <authorList>
            <person name="Mesny F."/>
            <person name="Miyauchi S."/>
            <person name="Thiergart T."/>
            <person name="Pickel B."/>
            <person name="Atanasova L."/>
            <person name="Karlsson M."/>
            <person name="Huettel B."/>
            <person name="Barry K.W."/>
            <person name="Haridas S."/>
            <person name="Chen C."/>
            <person name="Bauer D."/>
            <person name="Andreopoulos W."/>
            <person name="Pangilinan J."/>
            <person name="LaButti K."/>
            <person name="Riley R."/>
            <person name="Lipzen A."/>
            <person name="Clum A."/>
            <person name="Drula E."/>
            <person name="Henrissat B."/>
            <person name="Kohler A."/>
            <person name="Grigoriev I.V."/>
            <person name="Martin F.M."/>
            <person name="Hacquard S."/>
        </authorList>
    </citation>
    <scope>NUCLEOTIDE SEQUENCE</scope>
    <source>
        <strain evidence="2">MPI-CAGE-CH-0230</strain>
    </source>
</reference>